<dbReference type="Pfam" id="PF25054">
    <property type="entry name" value="PHD_pln"/>
    <property type="match status" value="1"/>
</dbReference>
<dbReference type="AlphaFoldDB" id="A0A5D2KZP4"/>
<feature type="region of interest" description="Disordered" evidence="1">
    <location>
        <begin position="77"/>
        <end position="145"/>
    </location>
</feature>
<evidence type="ECO:0000313" key="3">
    <source>
        <dbReference type="EMBL" id="TYH72285.1"/>
    </source>
</evidence>
<feature type="compositionally biased region" description="Polar residues" evidence="1">
    <location>
        <begin position="109"/>
        <end position="127"/>
    </location>
</feature>
<protein>
    <recommendedName>
        <fullName evidence="2">PHD-type zinc finger plants domain-containing protein</fullName>
    </recommendedName>
</protein>
<accession>A0A5D2KZP4</accession>
<reference evidence="3 4" key="1">
    <citation type="submission" date="2019-07" db="EMBL/GenBank/DDBJ databases">
        <title>WGS assembly of Gossypium tomentosum.</title>
        <authorList>
            <person name="Chen Z.J."/>
            <person name="Sreedasyam A."/>
            <person name="Ando A."/>
            <person name="Song Q."/>
            <person name="De L."/>
            <person name="Hulse-Kemp A."/>
            <person name="Ding M."/>
            <person name="Ye W."/>
            <person name="Kirkbride R."/>
            <person name="Jenkins J."/>
            <person name="Plott C."/>
            <person name="Lovell J."/>
            <person name="Lin Y.-M."/>
            <person name="Vaughn R."/>
            <person name="Liu B."/>
            <person name="Li W."/>
            <person name="Simpson S."/>
            <person name="Scheffler B."/>
            <person name="Saski C."/>
            <person name="Grover C."/>
            <person name="Hu G."/>
            <person name="Conover J."/>
            <person name="Carlson J."/>
            <person name="Shu S."/>
            <person name="Boston L."/>
            <person name="Williams M."/>
            <person name="Peterson D."/>
            <person name="Mcgee K."/>
            <person name="Jones D."/>
            <person name="Wendel J."/>
            <person name="Stelly D."/>
            <person name="Grimwood J."/>
            <person name="Schmutz J."/>
        </authorList>
    </citation>
    <scope>NUCLEOTIDE SEQUENCE [LARGE SCALE GENOMIC DNA]</scope>
    <source>
        <strain evidence="3">7179.01</strain>
    </source>
</reference>
<evidence type="ECO:0000313" key="4">
    <source>
        <dbReference type="Proteomes" id="UP000322667"/>
    </source>
</evidence>
<keyword evidence="4" id="KW-1185">Reference proteome</keyword>
<evidence type="ECO:0000256" key="1">
    <source>
        <dbReference type="SAM" id="MobiDB-lite"/>
    </source>
</evidence>
<dbReference type="PANTHER" id="PTHR33779">
    <property type="entry name" value="EXPRESSED PROTEIN"/>
    <property type="match status" value="1"/>
</dbReference>
<dbReference type="PANTHER" id="PTHR33779:SF1">
    <property type="entry name" value="EXPRESSED PROTEIN"/>
    <property type="match status" value="1"/>
</dbReference>
<dbReference type="Proteomes" id="UP000322667">
    <property type="component" value="Chromosome D05"/>
</dbReference>
<feature type="compositionally biased region" description="Basic and acidic residues" evidence="1">
    <location>
        <begin position="92"/>
        <end position="108"/>
    </location>
</feature>
<evidence type="ECO:0000259" key="2">
    <source>
        <dbReference type="Pfam" id="PF25054"/>
    </source>
</evidence>
<gene>
    <name evidence="3" type="ORF">ES332_D05G243700v1</name>
</gene>
<proteinExistence type="predicted"/>
<dbReference type="EMBL" id="CM017627">
    <property type="protein sequence ID" value="TYH72285.1"/>
    <property type="molecule type" value="Genomic_DNA"/>
</dbReference>
<sequence>MKQKKKMTANKEENVPIISHQSRPSQCCCMCGDSGLTHELFQCTVCHFRSQHRYSSNLYPKADSYEVCNWCLNQKADSKSQNSSNSSPSCKDNSEDDGKNQKKGDQSHGNHNNPKLQFTKKYSTGQPKSPEKRPPSTARKRIISNARLEEQFRTTMTKSEEISKGGHITRHVFRNKIKKQCNLGESIIGMMEKESWIYYHLVHGLTPSDVMSFFKLHVYILMYVCVCMYDRKVGKGTHQIYS</sequence>
<feature type="compositionally biased region" description="Low complexity" evidence="1">
    <location>
        <begin position="77"/>
        <end position="91"/>
    </location>
</feature>
<name>A0A5D2KZP4_GOSTO</name>
<dbReference type="InterPro" id="IPR056874">
    <property type="entry name" value="PHD_dom_pln"/>
</dbReference>
<feature type="domain" description="PHD-type zinc finger plants" evidence="2">
    <location>
        <begin position="29"/>
        <end position="71"/>
    </location>
</feature>
<organism evidence="3 4">
    <name type="scientific">Gossypium tomentosum</name>
    <name type="common">Hawaiian cotton</name>
    <name type="synonym">Gossypium sandvicense</name>
    <dbReference type="NCBI Taxonomy" id="34277"/>
    <lineage>
        <taxon>Eukaryota</taxon>
        <taxon>Viridiplantae</taxon>
        <taxon>Streptophyta</taxon>
        <taxon>Embryophyta</taxon>
        <taxon>Tracheophyta</taxon>
        <taxon>Spermatophyta</taxon>
        <taxon>Magnoliopsida</taxon>
        <taxon>eudicotyledons</taxon>
        <taxon>Gunneridae</taxon>
        <taxon>Pentapetalae</taxon>
        <taxon>rosids</taxon>
        <taxon>malvids</taxon>
        <taxon>Malvales</taxon>
        <taxon>Malvaceae</taxon>
        <taxon>Malvoideae</taxon>
        <taxon>Gossypium</taxon>
    </lineage>
</organism>